<evidence type="ECO:0000313" key="1">
    <source>
        <dbReference type="EMBL" id="CCG98756.1"/>
    </source>
</evidence>
<accession>I0K3Q3</accession>
<sequence>MTGGLLPRHEVHTAGAGAALFWINTVYDLPHNSAIMIPKAS</sequence>
<evidence type="ECO:0000313" key="2">
    <source>
        <dbReference type="Proteomes" id="UP000011058"/>
    </source>
</evidence>
<organism evidence="1 2">
    <name type="scientific">Fibrella aestuarina BUZ 2</name>
    <dbReference type="NCBI Taxonomy" id="1166018"/>
    <lineage>
        <taxon>Bacteria</taxon>
        <taxon>Pseudomonadati</taxon>
        <taxon>Bacteroidota</taxon>
        <taxon>Cytophagia</taxon>
        <taxon>Cytophagales</taxon>
        <taxon>Spirosomataceae</taxon>
        <taxon>Fibrella</taxon>
    </lineage>
</organism>
<dbReference type="HOGENOM" id="CLU_3270363_0_0_10"/>
<protein>
    <submittedName>
        <fullName evidence="1">Uncharacterized protein</fullName>
    </submittedName>
</protein>
<reference evidence="1 2" key="1">
    <citation type="journal article" date="2012" name="J. Bacteriol.">
        <title>Genome Sequence of Fibrella aestuarina BUZ 2T, a Filamentous Marine Bacterium.</title>
        <authorList>
            <person name="Filippini M."/>
            <person name="Qi W."/>
            <person name="Blom J."/>
            <person name="Goesmann A."/>
            <person name="Smits T.H."/>
            <person name="Bagheri H.C."/>
        </authorList>
    </citation>
    <scope>NUCLEOTIDE SEQUENCE [LARGE SCALE GENOMIC DNA]</scope>
    <source>
        <strain evidence="2">BUZ 2T</strain>
    </source>
</reference>
<name>I0K3Q3_9BACT</name>
<keyword evidence="2" id="KW-1185">Reference proteome</keyword>
<gene>
    <name evidence="1" type="ORF">FAES_0745</name>
</gene>
<dbReference type="Proteomes" id="UP000011058">
    <property type="component" value="Chromosome"/>
</dbReference>
<proteinExistence type="predicted"/>
<dbReference type="EMBL" id="HE796683">
    <property type="protein sequence ID" value="CCG98756.1"/>
    <property type="molecule type" value="Genomic_DNA"/>
</dbReference>
<dbReference type="AlphaFoldDB" id="I0K3Q3"/>
<dbReference type="KEGG" id="fae:FAES_0745"/>